<protein>
    <submittedName>
        <fullName evidence="5">Unannotated protein</fullName>
    </submittedName>
</protein>
<proteinExistence type="predicted"/>
<name>A0A6J7F1Q0_9ZZZZ</name>
<dbReference type="InterPro" id="IPR014105">
    <property type="entry name" value="Carotenoid/retinoid_OxRdtase"/>
</dbReference>
<comment type="pathway">
    <text evidence="1">Carotenoid biosynthesis.</text>
</comment>
<dbReference type="NCBIfam" id="TIGR02734">
    <property type="entry name" value="crtI_fam"/>
    <property type="match status" value="1"/>
</dbReference>
<gene>
    <name evidence="5" type="ORF">UFOPK3516_00046</name>
</gene>
<keyword evidence="3" id="KW-0560">Oxidoreductase</keyword>
<sequence>MTRVVVIGGGIAGLSSAALLARDGYDVTLVEKNASVGGRAGSWEKGGFRFDTGPSWYLMPEVFDHFFKLLGTSAEEQYQLRRLDPGYRVFFQDDVEAGMPPLDIRDSREANLDLFEQREPGSRDKMSAYLDSAKDTYEMAKVRFLYTSFAKLGPLFRADVLKRLPKLLTLLRVSLADFAARYVSSPTLQQVLGYPAVFLGSSPYITPSMYHLMSHLDLEDGVLYPVGGFHKVITAIEKIAEAEGVTIIRSATATAIETDGPGRGARVTGVTYRGARGGKPKTIPADIVVSSADLYHSETTLLPEAQQTYPQKWWDKRVAGPSAVLVYLGIEGRIPQLDHHNLFFTNDWNDNFGRIFNEPRSIPDPASIYVCRPNATDPFVAPVGQTNLFVLIPVPADPTIGKGGLAGKGSAQVEAAADAAIAQIARWAKVPDLAERIVVRRTVGPADFSGDLNAWLGTALGPSHILKQSAFFRAGHKSKKVRGLFYSGGSTIPGIGLPMCLISSEILIKRLRNDGSTEPMSEPLFPTVDRTV</sequence>
<dbReference type="InterPro" id="IPR002937">
    <property type="entry name" value="Amino_oxidase"/>
</dbReference>
<evidence type="ECO:0000256" key="1">
    <source>
        <dbReference type="ARBA" id="ARBA00004829"/>
    </source>
</evidence>
<dbReference type="EMBL" id="CAFBMB010000002">
    <property type="protein sequence ID" value="CAB4887534.1"/>
    <property type="molecule type" value="Genomic_DNA"/>
</dbReference>
<dbReference type="Pfam" id="PF01593">
    <property type="entry name" value="Amino_oxidase"/>
    <property type="match status" value="1"/>
</dbReference>
<accession>A0A6J7F1Q0</accession>
<keyword evidence="2" id="KW-0125">Carotenoid biosynthesis</keyword>
<evidence type="ECO:0000259" key="4">
    <source>
        <dbReference type="Pfam" id="PF01593"/>
    </source>
</evidence>
<dbReference type="GO" id="GO:0016117">
    <property type="term" value="P:carotenoid biosynthetic process"/>
    <property type="evidence" value="ECO:0007669"/>
    <property type="project" value="UniProtKB-KW"/>
</dbReference>
<dbReference type="GO" id="GO:0016491">
    <property type="term" value="F:oxidoreductase activity"/>
    <property type="evidence" value="ECO:0007669"/>
    <property type="project" value="UniProtKB-KW"/>
</dbReference>
<evidence type="ECO:0000256" key="2">
    <source>
        <dbReference type="ARBA" id="ARBA00022746"/>
    </source>
</evidence>
<dbReference type="PANTHER" id="PTHR43734:SF1">
    <property type="entry name" value="PHYTOENE DESATURASE"/>
    <property type="match status" value="1"/>
</dbReference>
<dbReference type="InterPro" id="IPR036188">
    <property type="entry name" value="FAD/NAD-bd_sf"/>
</dbReference>
<feature type="domain" description="Amine oxidase" evidence="4">
    <location>
        <begin position="11"/>
        <end position="503"/>
    </location>
</feature>
<dbReference type="Gene3D" id="3.50.50.60">
    <property type="entry name" value="FAD/NAD(P)-binding domain"/>
    <property type="match status" value="2"/>
</dbReference>
<evidence type="ECO:0000313" key="5">
    <source>
        <dbReference type="EMBL" id="CAB4887534.1"/>
    </source>
</evidence>
<organism evidence="5">
    <name type="scientific">freshwater metagenome</name>
    <dbReference type="NCBI Taxonomy" id="449393"/>
    <lineage>
        <taxon>unclassified sequences</taxon>
        <taxon>metagenomes</taxon>
        <taxon>ecological metagenomes</taxon>
    </lineage>
</organism>
<reference evidence="5" key="1">
    <citation type="submission" date="2020-05" db="EMBL/GenBank/DDBJ databases">
        <authorList>
            <person name="Chiriac C."/>
            <person name="Salcher M."/>
            <person name="Ghai R."/>
            <person name="Kavagutti S V."/>
        </authorList>
    </citation>
    <scope>NUCLEOTIDE SEQUENCE</scope>
</reference>
<evidence type="ECO:0000256" key="3">
    <source>
        <dbReference type="ARBA" id="ARBA00023002"/>
    </source>
</evidence>
<dbReference type="SUPFAM" id="SSF51905">
    <property type="entry name" value="FAD/NAD(P)-binding domain"/>
    <property type="match status" value="1"/>
</dbReference>
<dbReference type="PANTHER" id="PTHR43734">
    <property type="entry name" value="PHYTOENE DESATURASE"/>
    <property type="match status" value="1"/>
</dbReference>
<dbReference type="AlphaFoldDB" id="A0A6J7F1Q0"/>